<evidence type="ECO:0000256" key="5">
    <source>
        <dbReference type="ARBA" id="ARBA00022833"/>
    </source>
</evidence>
<dbReference type="PROSITE" id="PS50089">
    <property type="entry name" value="ZF_RING_2"/>
    <property type="match status" value="1"/>
</dbReference>
<evidence type="ECO:0000313" key="15">
    <source>
        <dbReference type="WBParaSite" id="Bm4636.1"/>
    </source>
</evidence>
<keyword evidence="4 8" id="KW-0863">Zinc-finger</keyword>
<dbReference type="Proteomes" id="UP000006672">
    <property type="component" value="Unassembled WGS sequence"/>
</dbReference>
<evidence type="ECO:0000256" key="11">
    <source>
        <dbReference type="SAM" id="SignalP"/>
    </source>
</evidence>
<keyword evidence="2 10" id="KW-0812">Transmembrane</keyword>
<keyword evidence="6 10" id="KW-1133">Transmembrane helix</keyword>
<accession>A0A8L7T6M8</accession>
<evidence type="ECO:0000256" key="4">
    <source>
        <dbReference type="ARBA" id="ARBA00022771"/>
    </source>
</evidence>
<dbReference type="RefSeq" id="XP_042933612.1">
    <property type="nucleotide sequence ID" value="XM_043077678.1"/>
</dbReference>
<feature type="compositionally biased region" description="Polar residues" evidence="9">
    <location>
        <begin position="478"/>
        <end position="505"/>
    </location>
</feature>
<dbReference type="FunFam" id="3.30.40.10:FF:000009">
    <property type="entry name" value="E3 ubiquitin-protein ligase RNF130"/>
    <property type="match status" value="1"/>
</dbReference>
<feature type="domain" description="RING-type" evidence="12">
    <location>
        <begin position="244"/>
        <end position="285"/>
    </location>
</feature>
<dbReference type="GO" id="GO:0016020">
    <property type="term" value="C:membrane"/>
    <property type="evidence" value="ECO:0007669"/>
    <property type="project" value="UniProtKB-SubCell"/>
</dbReference>
<reference evidence="14" key="1">
    <citation type="journal article" date="2007" name="Science">
        <title>Draft genome of the filarial nematode parasite Brugia malayi.</title>
        <authorList>
            <person name="Ghedin E."/>
            <person name="Wang S."/>
            <person name="Spiro D."/>
            <person name="Caler E."/>
            <person name="Zhao Q."/>
            <person name="Crabtree J."/>
            <person name="Allen J.E."/>
            <person name="Delcher A.L."/>
            <person name="Guiliano D.B."/>
            <person name="Miranda-Saavedra D."/>
            <person name="Angiuoli S.V."/>
            <person name="Creasy T."/>
            <person name="Amedeo P."/>
            <person name="Haas B."/>
            <person name="El-Sayed N.M."/>
            <person name="Wortman J.R."/>
            <person name="Feldblyum T."/>
            <person name="Tallon L."/>
            <person name="Schatz M."/>
            <person name="Shumway M."/>
            <person name="Koo H."/>
            <person name="Salzberg S.L."/>
            <person name="Schobel S."/>
            <person name="Pertea M."/>
            <person name="Pop M."/>
            <person name="White O."/>
            <person name="Barton G.J."/>
            <person name="Carlow C.K."/>
            <person name="Crawford M.J."/>
            <person name="Daub J."/>
            <person name="Dimmic M.W."/>
            <person name="Estes C.F."/>
            <person name="Foster J.M."/>
            <person name="Ganatra M."/>
            <person name="Gregory W.F."/>
            <person name="Johnson N.M."/>
            <person name="Jin J."/>
            <person name="Komuniecki R."/>
            <person name="Korf I."/>
            <person name="Kumar S."/>
            <person name="Laney S."/>
            <person name="Li B.W."/>
            <person name="Li W."/>
            <person name="Lindblom T.H."/>
            <person name="Lustigman S."/>
            <person name="Ma D."/>
            <person name="Maina C.V."/>
            <person name="Martin D.M."/>
            <person name="McCarter J.P."/>
            <person name="McReynolds L."/>
            <person name="Mitreva M."/>
            <person name="Nutman T.B."/>
            <person name="Parkinson J."/>
            <person name="Peregrin-Alvarez J.M."/>
            <person name="Poole C."/>
            <person name="Ren Q."/>
            <person name="Saunders L."/>
            <person name="Sluder A.E."/>
            <person name="Smith K."/>
            <person name="Stanke M."/>
            <person name="Unnasch T.R."/>
            <person name="Ware J."/>
            <person name="Wei A.D."/>
            <person name="Weil G."/>
            <person name="Williams D.J."/>
            <person name="Zhang Y."/>
            <person name="Williams S.A."/>
            <person name="Fraser-Liggett C."/>
            <person name="Slatko B."/>
            <person name="Blaxter M.L."/>
            <person name="Scott A.L."/>
        </authorList>
    </citation>
    <scope>NUCLEOTIDE SEQUENCE</scope>
    <source>
        <strain evidence="14">FR3</strain>
    </source>
</reference>
<evidence type="ECO:0000313" key="14">
    <source>
        <dbReference type="Proteomes" id="UP000006672"/>
    </source>
</evidence>
<evidence type="ECO:0000256" key="2">
    <source>
        <dbReference type="ARBA" id="ARBA00022692"/>
    </source>
</evidence>
<name>A0A4E9F8V7_BRUMA</name>
<organism evidence="13">
    <name type="scientific">Brugia malayi</name>
    <name type="common">Filarial nematode worm</name>
    <dbReference type="NCBI Taxonomy" id="6279"/>
    <lineage>
        <taxon>Eukaryota</taxon>
        <taxon>Metazoa</taxon>
        <taxon>Ecdysozoa</taxon>
        <taxon>Nematoda</taxon>
        <taxon>Chromadorea</taxon>
        <taxon>Rhabditida</taxon>
        <taxon>Spirurina</taxon>
        <taxon>Spiruromorpha</taxon>
        <taxon>Filarioidea</taxon>
        <taxon>Onchocercidae</taxon>
        <taxon>Brugia</taxon>
    </lineage>
</organism>
<evidence type="ECO:0000313" key="13">
    <source>
        <dbReference type="EMBL" id="VIO92452.1"/>
    </source>
</evidence>
<dbReference type="GeneID" id="6104352"/>
<dbReference type="OrthoDB" id="5357315at2759"/>
<dbReference type="GO" id="GO:0008270">
    <property type="term" value="F:zinc ion binding"/>
    <property type="evidence" value="ECO:0007669"/>
    <property type="project" value="UniProtKB-KW"/>
</dbReference>
<gene>
    <name evidence="13" type="primary">Bm4636</name>
    <name evidence="15" type="synonym">Bm1_47335</name>
    <name evidence="13" type="ORF">BM_BM4636</name>
</gene>
<reference evidence="15" key="3">
    <citation type="submission" date="2022-04" db="UniProtKB">
        <authorList>
            <consortium name="WormBaseParasite"/>
        </authorList>
    </citation>
    <scope>IDENTIFICATION</scope>
</reference>
<comment type="subcellular location">
    <subcellularLocation>
        <location evidence="1">Membrane</location>
    </subcellularLocation>
</comment>
<keyword evidence="3" id="KW-0479">Metal-binding</keyword>
<keyword evidence="7 10" id="KW-0472">Membrane</keyword>
<dbReference type="AlphaFoldDB" id="A0A4E9F8V7"/>
<dbReference type="KEGG" id="bmy:BM_BM4636"/>
<evidence type="ECO:0000256" key="6">
    <source>
        <dbReference type="ARBA" id="ARBA00022989"/>
    </source>
</evidence>
<evidence type="ECO:0000256" key="9">
    <source>
        <dbReference type="SAM" id="MobiDB-lite"/>
    </source>
</evidence>
<dbReference type="InterPro" id="IPR013083">
    <property type="entry name" value="Znf_RING/FYVE/PHD"/>
</dbReference>
<feature type="transmembrane region" description="Helical" evidence="10">
    <location>
        <begin position="178"/>
        <end position="201"/>
    </location>
</feature>
<evidence type="ECO:0000256" key="3">
    <source>
        <dbReference type="ARBA" id="ARBA00022723"/>
    </source>
</evidence>
<dbReference type="EMBL" id="CAAKNF010000192">
    <property type="protein sequence ID" value="VIO92452.1"/>
    <property type="molecule type" value="Genomic_DNA"/>
</dbReference>
<dbReference type="Gene3D" id="3.30.40.10">
    <property type="entry name" value="Zinc/RING finger domain, C3HC4 (zinc finger)"/>
    <property type="match status" value="1"/>
</dbReference>
<feature type="signal peptide" evidence="11">
    <location>
        <begin position="1"/>
        <end position="20"/>
    </location>
</feature>
<feature type="compositionally biased region" description="Low complexity" evidence="9">
    <location>
        <begin position="456"/>
        <end position="467"/>
    </location>
</feature>
<dbReference type="CTD" id="6104352"/>
<evidence type="ECO:0000256" key="7">
    <source>
        <dbReference type="ARBA" id="ARBA00023136"/>
    </source>
</evidence>
<sequence>MEWLPWHCYILALSIFQAISELPQQQSLQCGAATFNKLSFVPPFRSNLLPIGRLVYVPLDQIVGGDICRLATTTTTSRPNPTYSSTGYQQMITICGNCTECPTGLSSIYLYLKRMLKDIEISLIVVIRGINHRQVSNIDDDKIRFAFLEEETPIALDDCQIVDASDGDALRSFSKTSVLFVSISFIILMVISLAWLIFYYVQRFRYAHAKDRLQRRLFNAAKKALTRIPTKPIRVGDKELDTDCPVCIDPYRAGDIIRSLPCRHIFHKTCVDPWLLEHRTCPMCKSDILKAFGYYVSMGRRTPNNTHRESIHQSPRDEDVLSVDVHSLTGSESVFPHAGYSEVQHTTNAPTSPQLVQVMHCSNVNAFSITPLTVLPSGKKMTANSAQEMNAPNRVSWQIRRPSSTASHVVNVAHFRSRSLSQVMPPLEKQESKATLSSNTLGSGLTPFHFSPIPTKSVTSSSHDTSSAMLAVSPEPTPSSFPVSPTRPNSCLQQKLRTNRVNSQDIKPERSYLASVESL</sequence>
<keyword evidence="5" id="KW-0862">Zinc</keyword>
<dbReference type="PANTHER" id="PTHR46539">
    <property type="entry name" value="E3 UBIQUITIN-PROTEIN LIGASE ATL42"/>
    <property type="match status" value="1"/>
</dbReference>
<accession>A0A4E9F8V7</accession>
<evidence type="ECO:0000256" key="10">
    <source>
        <dbReference type="SAM" id="Phobius"/>
    </source>
</evidence>
<protein>
    <submittedName>
        <fullName evidence="13 15">Goliath protein, putative</fullName>
    </submittedName>
</protein>
<keyword evidence="11" id="KW-0732">Signal</keyword>
<dbReference type="Pfam" id="PF13639">
    <property type="entry name" value="zf-RING_2"/>
    <property type="match status" value="1"/>
</dbReference>
<evidence type="ECO:0000256" key="1">
    <source>
        <dbReference type="ARBA" id="ARBA00004370"/>
    </source>
</evidence>
<dbReference type="SMART" id="SM00184">
    <property type="entry name" value="RING"/>
    <property type="match status" value="1"/>
</dbReference>
<feature type="chain" id="PRO_5023943537" evidence="11">
    <location>
        <begin position="21"/>
        <end position="519"/>
    </location>
</feature>
<dbReference type="WBParaSite" id="Bm4636.1">
    <property type="protein sequence ID" value="Bm4636.1"/>
    <property type="gene ID" value="WBGene00224897"/>
</dbReference>
<evidence type="ECO:0000259" key="12">
    <source>
        <dbReference type="PROSITE" id="PS50089"/>
    </source>
</evidence>
<dbReference type="PANTHER" id="PTHR46539:SF23">
    <property type="entry name" value="RING-TYPE DOMAIN-CONTAINING PROTEIN"/>
    <property type="match status" value="1"/>
</dbReference>
<evidence type="ECO:0000256" key="8">
    <source>
        <dbReference type="PROSITE-ProRule" id="PRU00175"/>
    </source>
</evidence>
<reference evidence="13" key="2">
    <citation type="submission" date="2019-04" db="EMBL/GenBank/DDBJ databases">
        <authorList>
            <person name="Howe K."/>
            <person name="Paulini M."/>
            <person name="Williams G."/>
        </authorList>
    </citation>
    <scope>NUCLEOTIDE SEQUENCE [LARGE SCALE GENOMIC DNA]</scope>
    <source>
        <strain evidence="13">FR3</strain>
    </source>
</reference>
<keyword evidence="14" id="KW-1185">Reference proteome</keyword>
<feature type="region of interest" description="Disordered" evidence="9">
    <location>
        <begin position="456"/>
        <end position="519"/>
    </location>
</feature>
<dbReference type="InterPro" id="IPR001841">
    <property type="entry name" value="Znf_RING"/>
</dbReference>
<dbReference type="SUPFAM" id="SSF57850">
    <property type="entry name" value="RING/U-box"/>
    <property type="match status" value="1"/>
</dbReference>
<proteinExistence type="predicted"/>